<keyword evidence="1" id="KW-0812">Transmembrane</keyword>
<feature type="transmembrane region" description="Helical" evidence="1">
    <location>
        <begin position="337"/>
        <end position="358"/>
    </location>
</feature>
<sequence length="435" mass="46231">MSAAIEPGTVKRALSAHAAIGLVAGALLYLVSLTGTICVFAKELQRIEQSAAPEMTHISPDAVQRGVEAMLAAEAGKPATGHLYVHMPSADLPRATITTDNGARHLHPDGSLAETEEIAWTDFLVALHYKLNLPSLIGISIVGGLGVMMLALSLSGVVAHPRIFRDAFRLRARDKGGVGLADWHNRLSVWTLPFSIAIALTGAAIGLASLTAFSVASASYGGDTEAVFATIFGEEPTPDKAAAPVPDVASALRYMASAQPDVAVDYVVLEDPQTAGQAMRLIGKPERRLIFGEYYGFDAGGRFTGTVGLADGALGQQAAASTYDLHFGNFGGLWVKIAYVVFGAALTAICATGTYIWLGKRRRRGRDEPVLRAGWDGVVWGAPLALAATYIARHAWGNEAPFAAIFWIIYLIVFIAFIVLKYNKVSYFKKSTLAS</sequence>
<evidence type="ECO:0000313" key="2">
    <source>
        <dbReference type="EMBL" id="SLJ90124.1"/>
    </source>
</evidence>
<organism evidence="2 3">
    <name type="scientific">Novosphingobium mathurense</name>
    <dbReference type="NCBI Taxonomy" id="428990"/>
    <lineage>
        <taxon>Bacteria</taxon>
        <taxon>Pseudomonadati</taxon>
        <taxon>Pseudomonadota</taxon>
        <taxon>Alphaproteobacteria</taxon>
        <taxon>Sphingomonadales</taxon>
        <taxon>Sphingomonadaceae</taxon>
        <taxon>Novosphingobium</taxon>
    </lineage>
</organism>
<proteinExistence type="predicted"/>
<feature type="transmembrane region" description="Helical" evidence="1">
    <location>
        <begin position="194"/>
        <end position="216"/>
    </location>
</feature>
<feature type="transmembrane region" description="Helical" evidence="1">
    <location>
        <begin position="12"/>
        <end position="31"/>
    </location>
</feature>
<dbReference type="AlphaFoldDB" id="A0A1U6H2T1"/>
<evidence type="ECO:0000313" key="3">
    <source>
        <dbReference type="Proteomes" id="UP000190989"/>
    </source>
</evidence>
<feature type="transmembrane region" description="Helical" evidence="1">
    <location>
        <begin position="136"/>
        <end position="159"/>
    </location>
</feature>
<accession>A0A1U6H2T1</accession>
<dbReference type="Pfam" id="PF03929">
    <property type="entry name" value="PepSY_TM"/>
    <property type="match status" value="1"/>
</dbReference>
<dbReference type="STRING" id="428990.SAMN06295987_1011143"/>
<feature type="transmembrane region" description="Helical" evidence="1">
    <location>
        <begin position="378"/>
        <end position="396"/>
    </location>
</feature>
<dbReference type="RefSeq" id="WP_054944130.1">
    <property type="nucleotide sequence ID" value="NZ_FVZE01000001.1"/>
</dbReference>
<dbReference type="PANTHER" id="PTHR34219">
    <property type="entry name" value="IRON-REGULATED INNER MEMBRANE PROTEIN-RELATED"/>
    <property type="match status" value="1"/>
</dbReference>
<gene>
    <name evidence="2" type="ORF">SAMN06295987_1011143</name>
</gene>
<keyword evidence="1" id="KW-0472">Membrane</keyword>
<protein>
    <submittedName>
        <fullName evidence="2">Uncharacterized iron-regulated membrane protein</fullName>
    </submittedName>
</protein>
<keyword evidence="1" id="KW-1133">Transmembrane helix</keyword>
<dbReference type="PANTHER" id="PTHR34219:SF3">
    <property type="entry name" value="BLL7967 PROTEIN"/>
    <property type="match status" value="1"/>
</dbReference>
<dbReference type="EMBL" id="FVZE01000001">
    <property type="protein sequence ID" value="SLJ90124.1"/>
    <property type="molecule type" value="Genomic_DNA"/>
</dbReference>
<reference evidence="3" key="1">
    <citation type="submission" date="2017-02" db="EMBL/GenBank/DDBJ databases">
        <authorList>
            <person name="Varghese N."/>
            <person name="Submissions S."/>
        </authorList>
    </citation>
    <scope>NUCLEOTIDE SEQUENCE [LARGE SCALE GENOMIC DNA]</scope>
    <source>
        <strain evidence="3">SM117</strain>
    </source>
</reference>
<dbReference type="Proteomes" id="UP000190989">
    <property type="component" value="Unassembled WGS sequence"/>
</dbReference>
<dbReference type="InterPro" id="IPR005625">
    <property type="entry name" value="PepSY-ass_TM"/>
</dbReference>
<keyword evidence="3" id="KW-1185">Reference proteome</keyword>
<name>A0A1U6H2T1_9SPHN</name>
<feature type="transmembrane region" description="Helical" evidence="1">
    <location>
        <begin position="402"/>
        <end position="420"/>
    </location>
</feature>
<evidence type="ECO:0000256" key="1">
    <source>
        <dbReference type="SAM" id="Phobius"/>
    </source>
</evidence>